<dbReference type="EMBL" id="FXTX01000001">
    <property type="protein sequence ID" value="SMP00569.1"/>
    <property type="molecule type" value="Genomic_DNA"/>
</dbReference>
<accession>A0AA45WIH7</accession>
<comment type="caution">
    <text evidence="2">The sequence shown here is derived from an EMBL/GenBank/DDBJ whole genome shotgun (WGS) entry which is preliminary data.</text>
</comment>
<keyword evidence="3" id="KW-1185">Reference proteome</keyword>
<organism evidence="2 3">
    <name type="scientific">Venenivibrio stagnispumantis</name>
    <dbReference type="NCBI Taxonomy" id="407998"/>
    <lineage>
        <taxon>Bacteria</taxon>
        <taxon>Pseudomonadati</taxon>
        <taxon>Aquificota</taxon>
        <taxon>Aquificia</taxon>
        <taxon>Aquificales</taxon>
        <taxon>Hydrogenothermaceae</taxon>
        <taxon>Venenivibrio</taxon>
    </lineage>
</organism>
<sequence length="436" mass="51865">MKKILALTEKIDGSFLAVFVNKKGDKFRFIKKDNLSGEDIKKIHHNIYVSFINDDIINDVVSIPKVKNKKVIPVLIKNKLKEQLNPTIKYTIKFSKIEDKEKESIYSVFALDENFIRNKLKDLPIGKINFVSIFAFSLLPFSYFIYGEEVVLHFYIYENYFIALLSKGKNIKFLRITKLDNLSEVVIYENISLTYLYVSNNIEKPKNIIFSSRHFNEGMIFENFFNTFKTPFCIIYPPRFIENISYEDFNDLTLNIGTLYLSKDYNFLPENIKKERNFLNLLRKLSVVGISILLPLIYIDFLQIQKILDLYFNIQEKERSIKLKLNIVEEKSKNINFDYIYKLSQIEEKYEKQIEKINKVFLLEELIKKYGYDEINIDMEKSEISLTKKLKFNKLTEFYNFKQEIENFKQNNKNLDIQISENLENKEVNLNVKIKK</sequence>
<evidence type="ECO:0000313" key="2">
    <source>
        <dbReference type="EMBL" id="SMP00569.1"/>
    </source>
</evidence>
<keyword evidence="1" id="KW-0812">Transmembrane</keyword>
<evidence type="ECO:0000256" key="1">
    <source>
        <dbReference type="SAM" id="Phobius"/>
    </source>
</evidence>
<name>A0AA45WIH7_9AQUI</name>
<evidence type="ECO:0000313" key="3">
    <source>
        <dbReference type="Proteomes" id="UP001157947"/>
    </source>
</evidence>
<proteinExistence type="predicted"/>
<dbReference type="RefSeq" id="WP_265133581.1">
    <property type="nucleotide sequence ID" value="NZ_FXTX01000001.1"/>
</dbReference>
<reference evidence="2" key="1">
    <citation type="submission" date="2017-05" db="EMBL/GenBank/DDBJ databases">
        <authorList>
            <person name="Varghese N."/>
            <person name="Submissions S."/>
        </authorList>
    </citation>
    <scope>NUCLEOTIDE SEQUENCE</scope>
    <source>
        <strain evidence="2">DSM 18763</strain>
    </source>
</reference>
<keyword evidence="1" id="KW-0472">Membrane</keyword>
<protein>
    <submittedName>
        <fullName evidence="2">Uncharacterized protein</fullName>
    </submittedName>
</protein>
<gene>
    <name evidence="2" type="ORF">SAMN06264868_101128</name>
</gene>
<feature type="transmembrane region" description="Helical" evidence="1">
    <location>
        <begin position="128"/>
        <end position="146"/>
    </location>
</feature>
<dbReference type="Proteomes" id="UP001157947">
    <property type="component" value="Unassembled WGS sequence"/>
</dbReference>
<dbReference type="AlphaFoldDB" id="A0AA45WIH7"/>
<keyword evidence="1" id="KW-1133">Transmembrane helix</keyword>